<dbReference type="InterPro" id="IPR018066">
    <property type="entry name" value="Tubby_C_CS"/>
</dbReference>
<sequence length="323" mass="37011">KNPTTVNSFLASSKSNNFITHCLRNEGCNARLAIRISSSYIAQLVKTRMPLMNEVSSKLQLLYFTTDSTLHYRFVEAPGKRNVVYKCSITRDKRGVDKGMYPTYYLHLEREDKKKIFLLAARRRKKSTTANYLISTDATDLKREGTAFVGKVRSNAIGTMFTLYDGGSNPRKSTITSNIRQELAAVIYETNVLGFKGPRKMHVLIPGIYDFSSLKLLTLLLRCKNTLLERYRQRRTEDIIVMQNKSPVWNEDSQSYVLNFHGRVTQASVKNFQIIHDRDPDYIVMQFGRISNECFSMDFRYPLSALQAFGIAMTSFHGKLACE</sequence>
<dbReference type="PROSITE" id="PS01200">
    <property type="entry name" value="TUB_1"/>
    <property type="match status" value="1"/>
</dbReference>
<reference evidence="6" key="1">
    <citation type="submission" date="2012-09" db="EMBL/GenBank/DDBJ databases">
        <authorList>
            <person name="Martin A.A."/>
        </authorList>
    </citation>
    <scope>NUCLEOTIDE SEQUENCE</scope>
</reference>
<feature type="domain" description="Tubby C-terminal" evidence="5">
    <location>
        <begin position="76"/>
        <end position="317"/>
    </location>
</feature>
<evidence type="ECO:0000256" key="2">
    <source>
        <dbReference type="ARBA" id="ARBA00007129"/>
    </source>
</evidence>
<protein>
    <recommendedName>
        <fullName evidence="4">Tubby-like protein</fullName>
    </recommendedName>
</protein>
<evidence type="ECO:0000259" key="5">
    <source>
        <dbReference type="Pfam" id="PF01167"/>
    </source>
</evidence>
<evidence type="ECO:0000256" key="3">
    <source>
        <dbReference type="ARBA" id="ARBA00022490"/>
    </source>
</evidence>
<accession>A0A158PAW5</accession>
<evidence type="ECO:0000256" key="1">
    <source>
        <dbReference type="ARBA" id="ARBA00004496"/>
    </source>
</evidence>
<name>A0A158PAW5_ANGCA</name>
<dbReference type="Proteomes" id="UP000035642">
    <property type="component" value="Unassembled WGS sequence"/>
</dbReference>
<keyword evidence="3" id="KW-0963">Cytoplasm</keyword>
<dbReference type="PANTHER" id="PTHR16517:SF7">
    <property type="entry name" value="PROTEIN KING TUBBY"/>
    <property type="match status" value="1"/>
</dbReference>
<dbReference type="PROSITE" id="PS01201">
    <property type="entry name" value="TUB_2"/>
    <property type="match status" value="1"/>
</dbReference>
<evidence type="ECO:0000313" key="6">
    <source>
        <dbReference type="Proteomes" id="UP000035642"/>
    </source>
</evidence>
<comment type="subcellular location">
    <subcellularLocation>
        <location evidence="1">Cytoplasm</location>
    </subcellularLocation>
</comment>
<dbReference type="Pfam" id="PF01167">
    <property type="entry name" value="Tub"/>
    <property type="match status" value="1"/>
</dbReference>
<dbReference type="Gene3D" id="3.20.90.10">
    <property type="entry name" value="Tubby Protein, Chain A"/>
    <property type="match status" value="1"/>
</dbReference>
<dbReference type="WBParaSite" id="ACAC_0001007601-mRNA-1">
    <property type="protein sequence ID" value="ACAC_0001007601-mRNA-1"/>
    <property type="gene ID" value="ACAC_0001007601"/>
</dbReference>
<proteinExistence type="inferred from homology"/>
<dbReference type="GO" id="GO:0005737">
    <property type="term" value="C:cytoplasm"/>
    <property type="evidence" value="ECO:0007669"/>
    <property type="project" value="UniProtKB-SubCell"/>
</dbReference>
<keyword evidence="6" id="KW-1185">Reference proteome</keyword>
<dbReference type="GO" id="GO:0005929">
    <property type="term" value="C:cilium"/>
    <property type="evidence" value="ECO:0007669"/>
    <property type="project" value="TreeGrafter"/>
</dbReference>
<dbReference type="AlphaFoldDB" id="A0A158PAW5"/>
<dbReference type="InterPro" id="IPR000007">
    <property type="entry name" value="Tubby_C"/>
</dbReference>
<dbReference type="PANTHER" id="PTHR16517">
    <property type="entry name" value="TUBBY-RELATED"/>
    <property type="match status" value="1"/>
</dbReference>
<dbReference type="STRING" id="6313.A0A158PAW5"/>
<dbReference type="GO" id="GO:0061512">
    <property type="term" value="P:protein localization to cilium"/>
    <property type="evidence" value="ECO:0007669"/>
    <property type="project" value="TreeGrafter"/>
</dbReference>
<organism evidence="6 7">
    <name type="scientific">Angiostrongylus cantonensis</name>
    <name type="common">Rat lungworm</name>
    <dbReference type="NCBI Taxonomy" id="6313"/>
    <lineage>
        <taxon>Eukaryota</taxon>
        <taxon>Metazoa</taxon>
        <taxon>Ecdysozoa</taxon>
        <taxon>Nematoda</taxon>
        <taxon>Chromadorea</taxon>
        <taxon>Rhabditida</taxon>
        <taxon>Rhabditina</taxon>
        <taxon>Rhabditomorpha</taxon>
        <taxon>Strongyloidea</taxon>
        <taxon>Metastrongylidae</taxon>
        <taxon>Angiostrongylus</taxon>
    </lineage>
</organism>
<reference evidence="7" key="2">
    <citation type="submission" date="2016-04" db="UniProtKB">
        <authorList>
            <consortium name="WormBaseParasite"/>
        </authorList>
    </citation>
    <scope>IDENTIFICATION</scope>
</reference>
<comment type="similarity">
    <text evidence="2 4">Belongs to the TUB family.</text>
</comment>
<dbReference type="PRINTS" id="PR01573">
    <property type="entry name" value="SUPERTUBBY"/>
</dbReference>
<dbReference type="SUPFAM" id="SSF54518">
    <property type="entry name" value="Tubby C-terminal domain-like"/>
    <property type="match status" value="1"/>
</dbReference>
<evidence type="ECO:0000256" key="4">
    <source>
        <dbReference type="RuleBase" id="RU361125"/>
    </source>
</evidence>
<dbReference type="InterPro" id="IPR025659">
    <property type="entry name" value="Tubby-like_C"/>
</dbReference>
<evidence type="ECO:0000313" key="7">
    <source>
        <dbReference type="WBParaSite" id="ACAC_0001007601-mRNA-1"/>
    </source>
</evidence>